<dbReference type="GO" id="GO:0005576">
    <property type="term" value="C:extracellular region"/>
    <property type="evidence" value="ECO:0007669"/>
    <property type="project" value="UniProtKB-SubCell"/>
</dbReference>
<reference evidence="5" key="1">
    <citation type="submission" date="2023-08" db="EMBL/GenBank/DDBJ databases">
        <authorList>
            <person name="Chen Y."/>
            <person name="Shah S."/>
            <person name="Dougan E. K."/>
            <person name="Thang M."/>
            <person name="Chan C."/>
        </authorList>
    </citation>
    <scope>NUCLEOTIDE SEQUENCE</scope>
</reference>
<comment type="caution">
    <text evidence="5">The sequence shown here is derived from an EMBL/GenBank/DDBJ whole genome shotgun (WGS) entry which is preliminary data.</text>
</comment>
<evidence type="ECO:0000256" key="1">
    <source>
        <dbReference type="ARBA" id="ARBA00004340"/>
    </source>
</evidence>
<evidence type="ECO:0000313" key="5">
    <source>
        <dbReference type="EMBL" id="CAJ1389679.1"/>
    </source>
</evidence>
<protein>
    <recommendedName>
        <fullName evidence="4">Crinkler effector protein N-terminal domain-containing protein</fullName>
    </recommendedName>
</protein>
<dbReference type="Proteomes" id="UP001178507">
    <property type="component" value="Unassembled WGS sequence"/>
</dbReference>
<dbReference type="EMBL" id="CAUJNA010001922">
    <property type="protein sequence ID" value="CAJ1389679.1"/>
    <property type="molecule type" value="Genomic_DNA"/>
</dbReference>
<comment type="subcellular location">
    <subcellularLocation>
        <location evidence="1">Host cell</location>
    </subcellularLocation>
    <subcellularLocation>
        <location evidence="2">Secreted</location>
    </subcellularLocation>
</comment>
<accession>A0AA36IL90</accession>
<evidence type="ECO:0000313" key="6">
    <source>
        <dbReference type="Proteomes" id="UP001178507"/>
    </source>
</evidence>
<keyword evidence="6" id="KW-1185">Reference proteome</keyword>
<evidence type="ECO:0000256" key="3">
    <source>
        <dbReference type="ARBA" id="ARBA00022525"/>
    </source>
</evidence>
<dbReference type="Pfam" id="PF20147">
    <property type="entry name" value="Crinkler"/>
    <property type="match status" value="1"/>
</dbReference>
<feature type="domain" description="Crinkler effector protein N-terminal" evidence="4">
    <location>
        <begin position="337"/>
        <end position="388"/>
    </location>
</feature>
<name>A0AA36IL90_9DINO</name>
<organism evidence="5 6">
    <name type="scientific">Effrenium voratum</name>
    <dbReference type="NCBI Taxonomy" id="2562239"/>
    <lineage>
        <taxon>Eukaryota</taxon>
        <taxon>Sar</taxon>
        <taxon>Alveolata</taxon>
        <taxon>Dinophyceae</taxon>
        <taxon>Suessiales</taxon>
        <taxon>Symbiodiniaceae</taxon>
        <taxon>Effrenium</taxon>
    </lineage>
</organism>
<gene>
    <name evidence="5" type="ORF">EVOR1521_LOCUS15249</name>
</gene>
<proteinExistence type="predicted"/>
<evidence type="ECO:0000256" key="2">
    <source>
        <dbReference type="ARBA" id="ARBA00004613"/>
    </source>
</evidence>
<sequence>MEWRYGRLVAHHGEPVPQNAHPGWWSPGPFVAPPATFGQPSAFPPQQTLAFSGCRAAGKPARERQLDETYCLVGKDGRPKPFSSVSQISGGDYEGMISRIFECGGPRMLLKIQRQDPKERQRLETCRETVACFLQETVSDHIGDGMRSRGVGEEEAEVDAFYDGSFENFAAKIQGLSEVKVSATCANVQRVLVEICSDSRYVAMKLYQIEIQSCLVARQGFLARDDAGQLEPVKLQPDTTGFAIVFNRAALQVDTESLADRLGLQNVLGLLKNKMLHVVYFQSEAALPAAVKMASQAMSKAEMALQLAQGSAARQRPPAVWVCQLGSPEAGTEPETIGSAFKITTSVSDVDDLKKAIKQENPNTVSCDAYQMDIYRRKDGGWVKEESMSASLRETDEADCYGFTIPAGAAGAA</sequence>
<dbReference type="GO" id="GO:0043657">
    <property type="term" value="C:host cell"/>
    <property type="evidence" value="ECO:0007669"/>
    <property type="project" value="UniProtKB-SubCell"/>
</dbReference>
<evidence type="ECO:0000259" key="4">
    <source>
        <dbReference type="Pfam" id="PF20147"/>
    </source>
</evidence>
<dbReference type="AlphaFoldDB" id="A0AA36IL90"/>
<dbReference type="InterPro" id="IPR045379">
    <property type="entry name" value="Crinkler_N"/>
</dbReference>
<keyword evidence="3" id="KW-0964">Secreted</keyword>